<keyword evidence="2" id="KW-1185">Reference proteome</keyword>
<sequence>MYREITVDRSILYIEQYHIDQFNNLAKKYSEFNHFVKEGALNIIDAWIIAFNIWLLLLPEKYHIIHSAEKTLYYSSNFVILNALQENVHFNQLKARENRPELLYYIISLQMATGLNQWILDVMKKNHLSYMAERNKHHIYFDSHLGSEKEIQRFLEDQSKFVKAAVKELNSTDTFDKMIKQSIDEAYKVYNEYRSKAKEPSNS</sequence>
<comment type="caution">
    <text evidence="1">The sequence shown here is derived from an EMBL/GenBank/DDBJ whole genome shotgun (WGS) entry which is preliminary data.</text>
</comment>
<accession>A0A540V829</accession>
<reference evidence="1 2" key="1">
    <citation type="submission" date="2019-06" db="EMBL/GenBank/DDBJ databases">
        <title>Genome sequence of Ureibacillus terrenus.</title>
        <authorList>
            <person name="Maclea K.S."/>
            <person name="Simoes M."/>
        </authorList>
    </citation>
    <scope>NUCLEOTIDE SEQUENCE [LARGE SCALE GENOMIC DNA]</scope>
    <source>
        <strain evidence="1 2">ATCC BAA-384</strain>
    </source>
</reference>
<dbReference type="Proteomes" id="UP000315753">
    <property type="component" value="Unassembled WGS sequence"/>
</dbReference>
<dbReference type="RefSeq" id="WP_141600855.1">
    <property type="nucleotide sequence ID" value="NZ_VIGD01000001.1"/>
</dbReference>
<organism evidence="1 2">
    <name type="scientific">Ureibacillus terrenus</name>
    <dbReference type="NCBI Taxonomy" id="118246"/>
    <lineage>
        <taxon>Bacteria</taxon>
        <taxon>Bacillati</taxon>
        <taxon>Bacillota</taxon>
        <taxon>Bacilli</taxon>
        <taxon>Bacillales</taxon>
        <taxon>Caryophanaceae</taxon>
        <taxon>Ureibacillus</taxon>
    </lineage>
</organism>
<proteinExistence type="predicted"/>
<dbReference type="OrthoDB" id="2456199at2"/>
<evidence type="ECO:0000313" key="1">
    <source>
        <dbReference type="EMBL" id="TQE92303.1"/>
    </source>
</evidence>
<dbReference type="EMBL" id="VIGD01000001">
    <property type="protein sequence ID" value="TQE92303.1"/>
    <property type="molecule type" value="Genomic_DNA"/>
</dbReference>
<protein>
    <submittedName>
        <fullName evidence="1">Uncharacterized protein</fullName>
    </submittedName>
</protein>
<dbReference type="AlphaFoldDB" id="A0A540V829"/>
<name>A0A540V829_9BACL</name>
<evidence type="ECO:0000313" key="2">
    <source>
        <dbReference type="Proteomes" id="UP000315753"/>
    </source>
</evidence>
<gene>
    <name evidence="1" type="ORF">FKZ59_00925</name>
</gene>